<dbReference type="Proteomes" id="UP000198546">
    <property type="component" value="Chromosome i"/>
</dbReference>
<accession>A0A1G6WT58</accession>
<keyword evidence="2" id="KW-1185">Reference proteome</keyword>
<gene>
    <name evidence="1" type="ORF">SAMN04489747_1522</name>
</gene>
<dbReference type="EMBL" id="LT629688">
    <property type="protein sequence ID" value="SDD68969.1"/>
    <property type="molecule type" value="Genomic_DNA"/>
</dbReference>
<name>A0A1G6WT58_9ACTN</name>
<dbReference type="STRING" id="675864.SAMN04489747_1522"/>
<protein>
    <submittedName>
        <fullName evidence="1">Uncharacterized protein</fullName>
    </submittedName>
</protein>
<dbReference type="AlphaFoldDB" id="A0A1G6WT58"/>
<proteinExistence type="predicted"/>
<reference evidence="1 2" key="1">
    <citation type="submission" date="2016-10" db="EMBL/GenBank/DDBJ databases">
        <authorList>
            <person name="de Groot N.N."/>
        </authorList>
    </citation>
    <scope>NUCLEOTIDE SEQUENCE [LARGE SCALE GENOMIC DNA]</scope>
    <source>
        <strain evidence="1 2">MON 2.2</strain>
    </source>
</reference>
<sequence>MTRADRSRATAYLSLAALTAVVLLPLRQNARPAAERRDGFPLSYFPMFSARRSSTGTVVHLVGRDAEGRESVLHHRHAGTGGLNQVRRQIRRRVRDGGAQLLAEAVAASVAASTSAAERALSEVAVVTSVCDYDRFFAGDTTPLRRRTHATAPVPTRAGAR</sequence>
<dbReference type="RefSeq" id="WP_090592081.1">
    <property type="nucleotide sequence ID" value="NZ_LT629688.1"/>
</dbReference>
<dbReference type="OrthoDB" id="5119036at2"/>
<evidence type="ECO:0000313" key="1">
    <source>
        <dbReference type="EMBL" id="SDD68969.1"/>
    </source>
</evidence>
<evidence type="ECO:0000313" key="2">
    <source>
        <dbReference type="Proteomes" id="UP000198546"/>
    </source>
</evidence>
<organism evidence="1 2">
    <name type="scientific">Auraticoccus monumenti</name>
    <dbReference type="NCBI Taxonomy" id="675864"/>
    <lineage>
        <taxon>Bacteria</taxon>
        <taxon>Bacillati</taxon>
        <taxon>Actinomycetota</taxon>
        <taxon>Actinomycetes</taxon>
        <taxon>Propionibacteriales</taxon>
        <taxon>Propionibacteriaceae</taxon>
        <taxon>Auraticoccus</taxon>
    </lineage>
</organism>